<evidence type="ECO:0000256" key="5">
    <source>
        <dbReference type="ARBA" id="ARBA00023136"/>
    </source>
</evidence>
<evidence type="ECO:0000259" key="9">
    <source>
        <dbReference type="Pfam" id="PF07715"/>
    </source>
</evidence>
<evidence type="ECO:0000256" key="7">
    <source>
        <dbReference type="PROSITE-ProRule" id="PRU01360"/>
    </source>
</evidence>
<evidence type="ECO:0000256" key="2">
    <source>
        <dbReference type="ARBA" id="ARBA00022448"/>
    </source>
</evidence>
<dbReference type="Gene3D" id="2.40.170.20">
    <property type="entry name" value="TonB-dependent receptor, beta-barrel domain"/>
    <property type="match status" value="1"/>
</dbReference>
<comment type="similarity">
    <text evidence="7">Belongs to the TonB-dependent receptor family.</text>
</comment>
<evidence type="ECO:0000256" key="8">
    <source>
        <dbReference type="SAM" id="SignalP"/>
    </source>
</evidence>
<dbReference type="InterPro" id="IPR037066">
    <property type="entry name" value="Plug_dom_sf"/>
</dbReference>
<proteinExistence type="inferred from homology"/>
<dbReference type="InterPro" id="IPR023996">
    <property type="entry name" value="TonB-dep_OMP_SusC/RagA"/>
</dbReference>
<evidence type="ECO:0000256" key="4">
    <source>
        <dbReference type="ARBA" id="ARBA00022692"/>
    </source>
</evidence>
<evidence type="ECO:0000313" key="11">
    <source>
        <dbReference type="Proteomes" id="UP001216139"/>
    </source>
</evidence>
<name>A0ABY7TDL6_9SPHI</name>
<keyword evidence="11" id="KW-1185">Reference proteome</keyword>
<dbReference type="Gene3D" id="2.170.130.10">
    <property type="entry name" value="TonB-dependent receptor, plug domain"/>
    <property type="match status" value="1"/>
</dbReference>
<keyword evidence="6 7" id="KW-0998">Cell outer membrane</keyword>
<dbReference type="InterPro" id="IPR008969">
    <property type="entry name" value="CarboxyPept-like_regulatory"/>
</dbReference>
<dbReference type="EMBL" id="CP117167">
    <property type="protein sequence ID" value="WCT14426.1"/>
    <property type="molecule type" value="Genomic_DNA"/>
</dbReference>
<accession>A0ABY7TDL6</accession>
<dbReference type="RefSeq" id="WP_273632925.1">
    <property type="nucleotide sequence ID" value="NZ_CP117167.1"/>
</dbReference>
<dbReference type="NCBIfam" id="TIGR04056">
    <property type="entry name" value="OMP_RagA_SusC"/>
    <property type="match status" value="1"/>
</dbReference>
<evidence type="ECO:0000313" key="10">
    <source>
        <dbReference type="EMBL" id="WCT14426.1"/>
    </source>
</evidence>
<dbReference type="SUPFAM" id="SSF49464">
    <property type="entry name" value="Carboxypeptidase regulatory domain-like"/>
    <property type="match status" value="1"/>
</dbReference>
<feature type="chain" id="PRO_5047234405" evidence="8">
    <location>
        <begin position="24"/>
        <end position="1069"/>
    </location>
</feature>
<dbReference type="SUPFAM" id="SSF56935">
    <property type="entry name" value="Porins"/>
    <property type="match status" value="1"/>
</dbReference>
<dbReference type="PROSITE" id="PS52016">
    <property type="entry name" value="TONB_DEPENDENT_REC_3"/>
    <property type="match status" value="1"/>
</dbReference>
<dbReference type="InterPro" id="IPR012910">
    <property type="entry name" value="Plug_dom"/>
</dbReference>
<evidence type="ECO:0000256" key="6">
    <source>
        <dbReference type="ARBA" id="ARBA00023237"/>
    </source>
</evidence>
<dbReference type="NCBIfam" id="TIGR04057">
    <property type="entry name" value="SusC_RagA_signa"/>
    <property type="match status" value="1"/>
</dbReference>
<dbReference type="InterPro" id="IPR023997">
    <property type="entry name" value="TonB-dep_OMP_SusC/RagA_CS"/>
</dbReference>
<keyword evidence="8" id="KW-0732">Signal</keyword>
<dbReference type="InterPro" id="IPR036942">
    <property type="entry name" value="Beta-barrel_TonB_sf"/>
</dbReference>
<gene>
    <name evidence="10" type="ORF">PQO05_10830</name>
</gene>
<keyword evidence="5 7" id="KW-0472">Membrane</keyword>
<feature type="signal peptide" evidence="8">
    <location>
        <begin position="1"/>
        <end position="23"/>
    </location>
</feature>
<feature type="domain" description="TonB-dependent receptor plug" evidence="9">
    <location>
        <begin position="116"/>
        <end position="219"/>
    </location>
</feature>
<reference evidence="10 11" key="1">
    <citation type="submission" date="2023-02" db="EMBL/GenBank/DDBJ databases">
        <title>Genome sequence of Mucilaginibacter jinjuensis strain KACC 16571.</title>
        <authorList>
            <person name="Kim S."/>
            <person name="Heo J."/>
            <person name="Kwon S.-W."/>
        </authorList>
    </citation>
    <scope>NUCLEOTIDE SEQUENCE [LARGE SCALE GENOMIC DNA]</scope>
    <source>
        <strain evidence="10 11">KACC 16571</strain>
    </source>
</reference>
<keyword evidence="2 7" id="KW-0813">Transport</keyword>
<keyword evidence="3 7" id="KW-1134">Transmembrane beta strand</keyword>
<organism evidence="10 11">
    <name type="scientific">Mucilaginibacter jinjuensis</name>
    <dbReference type="NCBI Taxonomy" id="1176721"/>
    <lineage>
        <taxon>Bacteria</taxon>
        <taxon>Pseudomonadati</taxon>
        <taxon>Bacteroidota</taxon>
        <taxon>Sphingobacteriia</taxon>
        <taxon>Sphingobacteriales</taxon>
        <taxon>Sphingobacteriaceae</taxon>
        <taxon>Mucilaginibacter</taxon>
    </lineage>
</organism>
<dbReference type="Proteomes" id="UP001216139">
    <property type="component" value="Chromosome"/>
</dbReference>
<dbReference type="Pfam" id="PF07715">
    <property type="entry name" value="Plug"/>
    <property type="match status" value="1"/>
</dbReference>
<evidence type="ECO:0000256" key="3">
    <source>
        <dbReference type="ARBA" id="ARBA00022452"/>
    </source>
</evidence>
<comment type="subcellular location">
    <subcellularLocation>
        <location evidence="1 7">Cell outer membrane</location>
        <topology evidence="1 7">Multi-pass membrane protein</topology>
    </subcellularLocation>
</comment>
<protein>
    <submittedName>
        <fullName evidence="10">SusC/RagA family TonB-linked outer membrane protein</fullName>
    </submittedName>
</protein>
<keyword evidence="4 7" id="KW-0812">Transmembrane</keyword>
<evidence type="ECO:0000256" key="1">
    <source>
        <dbReference type="ARBA" id="ARBA00004571"/>
    </source>
</evidence>
<sequence length="1069" mass="118804">MKQTYYLLFILASLALTPLAATAQHISGRLQDTHNQPLSGVEIGVKGRGPLTVSAADGHFNLVARPRDTLYFKKAGYGIQYIFVQSGGTFNVTLRPDNEDLTEVKIVSNGYQNLPLQKATGSFEAIGQTLINRSTGSNVLDRLEGVSSILFDKRIGQENTLIIRGRSTLFGNNAPLVVLDNFPYNGDINNINPNDVESVTILKDAAAAAIWGVRASNGVIVITTKKGELNKPLSVNFSANVTVANKTDLFYLPQMSSSDFVDLEKQLFAKGYYGDDENSYSHTPLSPVVQLLIAQRDGKISAADANTQINALAAHDVRNDLQKYWYRKAVNQQYALNLNGGSDKSSYVFSAGYDHNLSALDATYQRLNLRSDYRFYLTKGLEFDAGVYMTDALTVAGRDDYTALRTSDTKGLLPYTRLADAQGNPLPMLKNYSQSFVAASEAAGFLNWDYVPLTDYKNISNQTRQLDLLVNTALKYKIVKGLGAELRYQLEHSQTQGDLLYNQDSYYARDDINRYTQTAANGSLTRPIPIGGIYNASDTRLNAHSLRAQLNYQLDWGKNQLTALAGYEYRTDKTVSRASTDYGYDSDTQTSQPVDYKTSFLLSNYSYFVDSTIPYLDQYGTVQNNNLSYYANAAYAFDNRYSLSGSIRKDESNLFGVNANQKGVPLYSLGAAWTLNNEKFYHLSWLPYLKLRATYGYSGNVDNTLSALTTIHNFGTSAVGKQRYSGIANPPNPDLGWEKTGVLNFGADFAIAGNVLSGSVEYYHKNGKDLIGYQPVDQTTGVLNPATGLFQYKGNVAAMKGHGIDLTLHSHNLRGALKWQTDVILSTAFNRVTSYYQYNSQATNYVANAYTVVPLVGKPLYSILTYQWAGLDPANGNPRGYLNGQVSSDYASILANTTVSDLHYSGSAVPQVYGYFRNTFTYRQFSLSANIAYKLDYYFIRPAVQYDALISAWDVSTGDYARRWQVPGDEKHTNVPSFIFPTNSQRDQFYDQSVVNVEKGDNIRLQDLRLSYDADQKQWKRMPFRHLQVFCYATNLGLIWTATKTGLDPDYPSSLRPPLTIAVGITGNF</sequence>
<dbReference type="InterPro" id="IPR039426">
    <property type="entry name" value="TonB-dep_rcpt-like"/>
</dbReference>